<dbReference type="EMBL" id="WPCU01000010">
    <property type="protein sequence ID" value="MVA77084.1"/>
    <property type="molecule type" value="Genomic_DNA"/>
</dbReference>
<accession>A0A6A9UYY2</accession>
<dbReference type="Gene3D" id="3.20.20.100">
    <property type="entry name" value="NADP-dependent oxidoreductase domain"/>
    <property type="match status" value="1"/>
</dbReference>
<feature type="domain" description="NADP-dependent oxidoreductase" evidence="2">
    <location>
        <begin position="2"/>
        <end position="290"/>
    </location>
</feature>
<dbReference type="AlphaFoldDB" id="A0A6A9UYY2"/>
<organism evidence="3 4">
    <name type="scientific">Auraticoccus cholistanensis</name>
    <dbReference type="NCBI Taxonomy" id="2656650"/>
    <lineage>
        <taxon>Bacteria</taxon>
        <taxon>Bacillati</taxon>
        <taxon>Actinomycetota</taxon>
        <taxon>Actinomycetes</taxon>
        <taxon>Propionibacteriales</taxon>
        <taxon>Propionibacteriaceae</taxon>
        <taxon>Auraticoccus</taxon>
    </lineage>
</organism>
<gene>
    <name evidence="3" type="ORF">GC722_13765</name>
</gene>
<sequence>MSFGDTTDAARAEEVFEAAVGAGVSGVDTANGYAGGETERIIAPLVRRHRDRIVLATKAGIPHPDAGGRPPLSAEALRRSLEGSLRRLGVDHVDLFYLHQPDRATPLAETVDALAGLHAAGRFTALGVSNHAAWQAADVAAAAGRAGIPVPVVGQNVYNLLARRIEDEWLEYATTHRVHTMVYNPLAGGLLGSRPDPDAPPSRFRTSRLAQMYSRRYWSPELLAAAGAVADVADEAGMPLAELSLRWVVSRPGVGSVLLGANRTAHVLAGVEALARGPLPADLVERLDRLTEPLRGAMPAYNR</sequence>
<dbReference type="Pfam" id="PF00248">
    <property type="entry name" value="Aldo_ket_red"/>
    <property type="match status" value="1"/>
</dbReference>
<name>A0A6A9UYY2_9ACTN</name>
<evidence type="ECO:0000259" key="2">
    <source>
        <dbReference type="Pfam" id="PF00248"/>
    </source>
</evidence>
<dbReference type="Proteomes" id="UP000435304">
    <property type="component" value="Unassembled WGS sequence"/>
</dbReference>
<dbReference type="GO" id="GO:0016491">
    <property type="term" value="F:oxidoreductase activity"/>
    <property type="evidence" value="ECO:0007669"/>
    <property type="project" value="UniProtKB-KW"/>
</dbReference>
<protein>
    <submittedName>
        <fullName evidence="3">Aldo/keto reductase</fullName>
    </submittedName>
</protein>
<dbReference type="InterPro" id="IPR050523">
    <property type="entry name" value="AKR_Detox_Biosynth"/>
</dbReference>
<dbReference type="InterPro" id="IPR036812">
    <property type="entry name" value="NAD(P)_OxRdtase_dom_sf"/>
</dbReference>
<comment type="caution">
    <text evidence="3">The sequence shown here is derived from an EMBL/GenBank/DDBJ whole genome shotgun (WGS) entry which is preliminary data.</text>
</comment>
<reference evidence="3 4" key="1">
    <citation type="submission" date="2019-12" db="EMBL/GenBank/DDBJ databases">
        <title>Auraticoccus cholistani sp. nov., an actinomycete isolated from soil of Cholistan desert.</title>
        <authorList>
            <person name="Cheema M.T."/>
        </authorList>
    </citation>
    <scope>NUCLEOTIDE SEQUENCE [LARGE SCALE GENOMIC DNA]</scope>
    <source>
        <strain evidence="3 4">F435</strain>
    </source>
</reference>
<evidence type="ECO:0000313" key="3">
    <source>
        <dbReference type="EMBL" id="MVA77084.1"/>
    </source>
</evidence>
<dbReference type="InterPro" id="IPR023210">
    <property type="entry name" value="NADP_OxRdtase_dom"/>
</dbReference>
<evidence type="ECO:0000313" key="4">
    <source>
        <dbReference type="Proteomes" id="UP000435304"/>
    </source>
</evidence>
<dbReference type="GO" id="GO:0005829">
    <property type="term" value="C:cytosol"/>
    <property type="evidence" value="ECO:0007669"/>
    <property type="project" value="TreeGrafter"/>
</dbReference>
<evidence type="ECO:0000256" key="1">
    <source>
        <dbReference type="ARBA" id="ARBA00023002"/>
    </source>
</evidence>
<dbReference type="PANTHER" id="PTHR43364">
    <property type="entry name" value="NADH-SPECIFIC METHYLGLYOXAL REDUCTASE-RELATED"/>
    <property type="match status" value="1"/>
</dbReference>
<keyword evidence="1" id="KW-0560">Oxidoreductase</keyword>
<proteinExistence type="predicted"/>
<dbReference type="SUPFAM" id="SSF51430">
    <property type="entry name" value="NAD(P)-linked oxidoreductase"/>
    <property type="match status" value="1"/>
</dbReference>
<dbReference type="PANTHER" id="PTHR43364:SF4">
    <property type="entry name" value="NAD(P)-LINKED OXIDOREDUCTASE SUPERFAMILY PROTEIN"/>
    <property type="match status" value="1"/>
</dbReference>
<keyword evidence="4" id="KW-1185">Reference proteome</keyword>